<keyword evidence="2" id="KW-1185">Reference proteome</keyword>
<organism evidence="1 2">
    <name type="scientific">Streptomyces hirsutus</name>
    <dbReference type="NCBI Taxonomy" id="35620"/>
    <lineage>
        <taxon>Bacteria</taxon>
        <taxon>Bacillati</taxon>
        <taxon>Actinomycetota</taxon>
        <taxon>Actinomycetes</taxon>
        <taxon>Kitasatosporales</taxon>
        <taxon>Streptomycetaceae</taxon>
        <taxon>Streptomyces</taxon>
    </lineage>
</organism>
<accession>A0ABZ1GKS4</accession>
<reference evidence="1 2" key="1">
    <citation type="submission" date="2022-10" db="EMBL/GenBank/DDBJ databases">
        <title>The complete genomes of actinobacterial strains from the NBC collection.</title>
        <authorList>
            <person name="Joergensen T.S."/>
            <person name="Alvarez Arevalo M."/>
            <person name="Sterndorff E.B."/>
            <person name="Faurdal D."/>
            <person name="Vuksanovic O."/>
            <person name="Mourched A.-S."/>
            <person name="Charusanti P."/>
            <person name="Shaw S."/>
            <person name="Blin K."/>
            <person name="Weber T."/>
        </authorList>
    </citation>
    <scope>NUCLEOTIDE SEQUENCE [LARGE SCALE GENOMIC DNA]</scope>
    <source>
        <strain evidence="1 2">NBC 01753</strain>
    </source>
</reference>
<evidence type="ECO:0000313" key="1">
    <source>
        <dbReference type="EMBL" id="WSD06251.1"/>
    </source>
</evidence>
<dbReference type="Proteomes" id="UP001335325">
    <property type="component" value="Chromosome"/>
</dbReference>
<gene>
    <name evidence="1" type="ORF">OIE73_11005</name>
</gene>
<proteinExistence type="predicted"/>
<sequence length="77" mass="8030">MWQGTAPSASSSRIFFAEFTPTVPSPRAASPVLVVGDAVTFRAAGDGVVELRINDDEGCLHDNEGELTVSVEVTPGP</sequence>
<dbReference type="Gene3D" id="2.60.120.430">
    <property type="entry name" value="Galactose-binding lectin"/>
    <property type="match status" value="1"/>
</dbReference>
<evidence type="ECO:0000313" key="2">
    <source>
        <dbReference type="Proteomes" id="UP001335325"/>
    </source>
</evidence>
<dbReference type="GeneID" id="91543105"/>
<dbReference type="RefSeq" id="WP_326752405.1">
    <property type="nucleotide sequence ID" value="NZ_CP109134.1"/>
</dbReference>
<name>A0ABZ1GKS4_9ACTN</name>
<dbReference type="EMBL" id="CP109134">
    <property type="protein sequence ID" value="WSD06251.1"/>
    <property type="molecule type" value="Genomic_DNA"/>
</dbReference>
<protein>
    <submittedName>
        <fullName evidence="1">Uncharacterized protein</fullName>
    </submittedName>
</protein>